<protein>
    <submittedName>
        <fullName evidence="1">Uncharacterized protein</fullName>
    </submittedName>
</protein>
<evidence type="ECO:0000313" key="1">
    <source>
        <dbReference type="EMBL" id="KAJ8735122.1"/>
    </source>
</evidence>
<dbReference type="Proteomes" id="UP001231649">
    <property type="component" value="Chromosome 5"/>
</dbReference>
<accession>A0ACC2RB64</accession>
<gene>
    <name evidence="1" type="ORF">PYW08_014372</name>
</gene>
<name>A0ACC2RB64_9NEOP</name>
<dbReference type="EMBL" id="CM056781">
    <property type="protein sequence ID" value="KAJ8735122.1"/>
    <property type="molecule type" value="Genomic_DNA"/>
</dbReference>
<organism evidence="1 2">
    <name type="scientific">Mythimna loreyi</name>
    <dbReference type="NCBI Taxonomy" id="667449"/>
    <lineage>
        <taxon>Eukaryota</taxon>
        <taxon>Metazoa</taxon>
        <taxon>Ecdysozoa</taxon>
        <taxon>Arthropoda</taxon>
        <taxon>Hexapoda</taxon>
        <taxon>Insecta</taxon>
        <taxon>Pterygota</taxon>
        <taxon>Neoptera</taxon>
        <taxon>Endopterygota</taxon>
        <taxon>Lepidoptera</taxon>
        <taxon>Glossata</taxon>
        <taxon>Ditrysia</taxon>
        <taxon>Noctuoidea</taxon>
        <taxon>Noctuidae</taxon>
        <taxon>Noctuinae</taxon>
        <taxon>Hadenini</taxon>
        <taxon>Mythimna</taxon>
    </lineage>
</organism>
<sequence length="371" mass="41493">MMECCNDSSVSVNNILQCSVCNGKYHYECLNLTSDQFLSLNAEYKAVWKCPSCSNVTRRGRSNLNTPVRSYTELPPDDHSMDISCDNLDHTNFSTSSGLGCNKTLVTEMLSPSTKTADLEGFVANLHVSLSQWRNDMRKDMLKISDDIKSALIDIRKEMHTLRTEQTLLKQKVSVLHDDVIALQTTSQGQAVEYDILKKRVDDLSRSPASTIVESTISSLVSKIDHLEQQARQCNVEICNVPERRNENLPGIIEAMGNVLKCPVLPSTIVAVHRVPHAHSQGTGPKNIIVKLTTRLQRDNLVSAFRKAKSLKSDQIGIAGTSTPIYLNEHLTLGRKQLFRRTREVAKTHNYNDASHVSCCNPQNVDFGFFM</sequence>
<keyword evidence="2" id="KW-1185">Reference proteome</keyword>
<proteinExistence type="predicted"/>
<evidence type="ECO:0000313" key="2">
    <source>
        <dbReference type="Proteomes" id="UP001231649"/>
    </source>
</evidence>
<reference evidence="1" key="1">
    <citation type="submission" date="2023-03" db="EMBL/GenBank/DDBJ databases">
        <title>Chromosome-level genomes of two armyworms, Mythimna separata and Mythimna loreyi, provide insights into the biosynthesis and reception of sex pheromones.</title>
        <authorList>
            <person name="Zhao H."/>
        </authorList>
    </citation>
    <scope>NUCLEOTIDE SEQUENCE</scope>
    <source>
        <strain evidence="1">BeijingLab</strain>
    </source>
</reference>
<comment type="caution">
    <text evidence="1">The sequence shown here is derived from an EMBL/GenBank/DDBJ whole genome shotgun (WGS) entry which is preliminary data.</text>
</comment>